<keyword evidence="3" id="KW-1185">Reference proteome</keyword>
<evidence type="ECO:0000256" key="1">
    <source>
        <dbReference type="SAM" id="MobiDB-lite"/>
    </source>
</evidence>
<organism evidence="2 3">
    <name type="scientific">Xylaria bambusicola</name>
    <dbReference type="NCBI Taxonomy" id="326684"/>
    <lineage>
        <taxon>Eukaryota</taxon>
        <taxon>Fungi</taxon>
        <taxon>Dikarya</taxon>
        <taxon>Ascomycota</taxon>
        <taxon>Pezizomycotina</taxon>
        <taxon>Sordariomycetes</taxon>
        <taxon>Xylariomycetidae</taxon>
        <taxon>Xylariales</taxon>
        <taxon>Xylariaceae</taxon>
        <taxon>Xylaria</taxon>
    </lineage>
</organism>
<comment type="caution">
    <text evidence="2">The sequence shown here is derived from an EMBL/GenBank/DDBJ whole genome shotgun (WGS) entry which is preliminary data.</text>
</comment>
<sequence>MAQQPVYRLGRKWWNKKRRYTYEVGGWFEAGYLGVEAEILFKYCSWKRVEFGREALKLPIDGLRLLKIWSSAASSLSRIGGGGKERGREQMPKGTTRTRSAVKLASGRYAQQGYEMKAKGIEDQHQQRHCEDSPFPEAG</sequence>
<feature type="region of interest" description="Disordered" evidence="1">
    <location>
        <begin position="116"/>
        <end position="139"/>
    </location>
</feature>
<accession>A0AAN7Z379</accession>
<evidence type="ECO:0000313" key="3">
    <source>
        <dbReference type="Proteomes" id="UP001305414"/>
    </source>
</evidence>
<protein>
    <submittedName>
        <fullName evidence="2">Uncharacterized protein</fullName>
    </submittedName>
</protein>
<reference evidence="2 3" key="1">
    <citation type="submission" date="2023-10" db="EMBL/GenBank/DDBJ databases">
        <title>Draft genome sequence of Xylaria bambusicola isolate GMP-LS, the root and basal stem rot pathogen of sugarcane in Indonesia.</title>
        <authorList>
            <person name="Selvaraj P."/>
            <person name="Muralishankar V."/>
            <person name="Muruganantham S."/>
            <person name="Sp S."/>
            <person name="Haryani S."/>
            <person name="Lau K.J.X."/>
            <person name="Naqvi N.I."/>
        </authorList>
    </citation>
    <scope>NUCLEOTIDE SEQUENCE [LARGE SCALE GENOMIC DNA]</scope>
    <source>
        <strain evidence="2">GMP-LS</strain>
    </source>
</reference>
<dbReference type="EMBL" id="JAWHQM010000006">
    <property type="protein sequence ID" value="KAK5627532.1"/>
    <property type="molecule type" value="Genomic_DNA"/>
</dbReference>
<dbReference type="AlphaFoldDB" id="A0AAN7Z379"/>
<feature type="region of interest" description="Disordered" evidence="1">
    <location>
        <begin position="76"/>
        <end position="99"/>
    </location>
</feature>
<gene>
    <name evidence="2" type="ORF">RRF57_003247</name>
</gene>
<proteinExistence type="predicted"/>
<dbReference type="Proteomes" id="UP001305414">
    <property type="component" value="Unassembled WGS sequence"/>
</dbReference>
<feature type="compositionally biased region" description="Basic and acidic residues" evidence="1">
    <location>
        <begin position="116"/>
        <end position="132"/>
    </location>
</feature>
<name>A0AAN7Z379_9PEZI</name>
<evidence type="ECO:0000313" key="2">
    <source>
        <dbReference type="EMBL" id="KAK5627532.1"/>
    </source>
</evidence>